<dbReference type="GO" id="GO:0016829">
    <property type="term" value="F:lyase activity"/>
    <property type="evidence" value="ECO:0007669"/>
    <property type="project" value="UniProtKB-KW"/>
</dbReference>
<dbReference type="Proteomes" id="UP000233276">
    <property type="component" value="Chromosome"/>
</dbReference>
<sequence>MTSVPAWIAQLSGMDPLSWAAFLDAHSGLPGPRADLALVDAAARTADAAVIDALLRDGREYPVMCAAAALGRRAGEPRDAHHARALAADDRWRVREGVAIGLQLLGDDSPAILRALVADWVDDPDPLVQRAAVAAICEPRLLRTPDTARAGLAACARATAHLAAADTSHRRQDGARTLRQALGYCWSVAIAADPVRGLPVFAALDESDPDVAWIIRENRKKKRLATLLSAPAARTATDGAG</sequence>
<proteinExistence type="predicted"/>
<dbReference type="EMBL" id="CP025299">
    <property type="protein sequence ID" value="AUG29623.1"/>
    <property type="molecule type" value="Genomic_DNA"/>
</dbReference>
<dbReference type="SUPFAM" id="SSF48371">
    <property type="entry name" value="ARM repeat"/>
    <property type="match status" value="1"/>
</dbReference>
<organism evidence="1 2">
    <name type="scientific">Microbacterium hominis</name>
    <dbReference type="NCBI Taxonomy" id="162426"/>
    <lineage>
        <taxon>Bacteria</taxon>
        <taxon>Bacillati</taxon>
        <taxon>Actinomycetota</taxon>
        <taxon>Actinomycetes</taxon>
        <taxon>Micrococcales</taxon>
        <taxon>Microbacteriaceae</taxon>
        <taxon>Microbacterium</taxon>
    </lineage>
</organism>
<dbReference type="AlphaFoldDB" id="A0A2K9DY94"/>
<keyword evidence="1" id="KW-0456">Lyase</keyword>
<accession>A0A2K9DY94</accession>
<gene>
    <name evidence="1" type="ORF">CXR34_09300</name>
</gene>
<dbReference type="InterPro" id="IPR016024">
    <property type="entry name" value="ARM-type_fold"/>
</dbReference>
<evidence type="ECO:0000313" key="1">
    <source>
        <dbReference type="EMBL" id="AUG29623.1"/>
    </source>
</evidence>
<name>A0A2K9DY94_9MICO</name>
<dbReference type="KEGG" id="mhos:CXR34_09300"/>
<dbReference type="RefSeq" id="WP_101306211.1">
    <property type="nucleotide sequence ID" value="NZ_CP025299.1"/>
</dbReference>
<protein>
    <submittedName>
        <fullName evidence="1">PBS lyase heat domain-containing protein repeat-containing protein</fullName>
    </submittedName>
</protein>
<evidence type="ECO:0000313" key="2">
    <source>
        <dbReference type="Proteomes" id="UP000233276"/>
    </source>
</evidence>
<reference evidence="1 2" key="1">
    <citation type="submission" date="2017-12" db="EMBL/GenBank/DDBJ databases">
        <title>Isolation and characterization of estrogens degradatiion strain Microbacterium hominis SJTG1.</title>
        <authorList>
            <person name="Xiong W."/>
            <person name="Yin C."/>
            <person name="Zheng D."/>
            <person name="Liang R."/>
        </authorList>
    </citation>
    <scope>NUCLEOTIDE SEQUENCE [LARGE SCALE GENOMIC DNA]</scope>
    <source>
        <strain evidence="1 2">SJTG1</strain>
    </source>
</reference>